<dbReference type="CDD" id="cd00087">
    <property type="entry name" value="FReD"/>
    <property type="match status" value="1"/>
</dbReference>
<dbReference type="PANTHER" id="PTHR47221">
    <property type="entry name" value="FIBRINOGEN ALPHA CHAIN"/>
    <property type="match status" value="1"/>
</dbReference>
<dbReference type="InterPro" id="IPR002181">
    <property type="entry name" value="Fibrinogen_a/b/g_C_dom"/>
</dbReference>
<comment type="subcellular location">
    <subcellularLocation>
        <location evidence="1">Secreted</location>
    </subcellularLocation>
</comment>
<dbReference type="Gene3D" id="3.90.215.10">
    <property type="entry name" value="Gamma Fibrinogen, chain A, domain 1"/>
    <property type="match status" value="1"/>
</dbReference>
<dbReference type="InterPro" id="IPR036056">
    <property type="entry name" value="Fibrinogen-like_C"/>
</dbReference>
<feature type="chain" id="PRO_5019293087" evidence="6">
    <location>
        <begin position="23"/>
        <end position="479"/>
    </location>
</feature>
<dbReference type="PROSITE" id="PS00514">
    <property type="entry name" value="FIBRINOGEN_C_1"/>
    <property type="match status" value="1"/>
</dbReference>
<evidence type="ECO:0000313" key="8">
    <source>
        <dbReference type="EMBL" id="QBA18400.1"/>
    </source>
</evidence>
<keyword evidence="3" id="KW-1015">Disulfide bond</keyword>
<dbReference type="Pfam" id="PF00147">
    <property type="entry name" value="Fibrinogen_C"/>
    <property type="match status" value="1"/>
</dbReference>
<dbReference type="GO" id="GO:0005577">
    <property type="term" value="C:fibrinogen complex"/>
    <property type="evidence" value="ECO:0007669"/>
    <property type="project" value="TreeGrafter"/>
</dbReference>
<dbReference type="AlphaFoldDB" id="A0A411DEQ4"/>
<name>A0A411DEQ4_LITLI</name>
<evidence type="ECO:0000256" key="1">
    <source>
        <dbReference type="ARBA" id="ARBA00004613"/>
    </source>
</evidence>
<keyword evidence="4" id="KW-0325">Glycoprotein</keyword>
<feature type="domain" description="Fibrinogen C-terminal" evidence="7">
    <location>
        <begin position="213"/>
        <end position="440"/>
    </location>
</feature>
<evidence type="ECO:0000256" key="2">
    <source>
        <dbReference type="ARBA" id="ARBA00022525"/>
    </source>
</evidence>
<dbReference type="GO" id="GO:0005201">
    <property type="term" value="F:extracellular matrix structural constituent"/>
    <property type="evidence" value="ECO:0007669"/>
    <property type="project" value="TreeGrafter"/>
</dbReference>
<dbReference type="SUPFAM" id="SSF56496">
    <property type="entry name" value="Fibrinogen C-terminal domain-like"/>
    <property type="match status" value="1"/>
</dbReference>
<reference evidence="8" key="1">
    <citation type="journal article" date="2019" name="Dev. Comp. Immunol.">
        <title>Derivatives of the lectin complement pathway in Lophotrochozoa.</title>
        <authorList>
            <person name="Gorbushin A.M."/>
        </authorList>
    </citation>
    <scope>NUCLEOTIDE SEQUENCE</scope>
    <source>
        <tissue evidence="8">Kidney</tissue>
    </source>
</reference>
<feature type="region of interest" description="Disordered" evidence="5">
    <location>
        <begin position="41"/>
        <end position="69"/>
    </location>
</feature>
<keyword evidence="6" id="KW-0732">Signal</keyword>
<protein>
    <submittedName>
        <fullName evidence="8">Type 2 fibrinogen-related protein 1</fullName>
    </submittedName>
</protein>
<evidence type="ECO:0000259" key="7">
    <source>
        <dbReference type="PROSITE" id="PS51406"/>
    </source>
</evidence>
<evidence type="ECO:0000256" key="5">
    <source>
        <dbReference type="SAM" id="MobiDB-lite"/>
    </source>
</evidence>
<evidence type="ECO:0000256" key="6">
    <source>
        <dbReference type="SAM" id="SignalP"/>
    </source>
</evidence>
<dbReference type="EMBL" id="MK153106">
    <property type="protein sequence ID" value="QBA18400.1"/>
    <property type="molecule type" value="mRNA"/>
</dbReference>
<feature type="region of interest" description="Disordered" evidence="5">
    <location>
        <begin position="440"/>
        <end position="479"/>
    </location>
</feature>
<dbReference type="InterPro" id="IPR020837">
    <property type="entry name" value="Fibrinogen_CS"/>
</dbReference>
<dbReference type="InterPro" id="IPR014716">
    <property type="entry name" value="Fibrinogen_a/b/g_C_1"/>
</dbReference>
<dbReference type="PANTHER" id="PTHR47221:SF5">
    <property type="entry name" value="FIBRINOGEN C-TERMINAL DOMAIN-CONTAINING PROTEIN"/>
    <property type="match status" value="1"/>
</dbReference>
<organism evidence="8">
    <name type="scientific">Littorina littorea</name>
    <name type="common">Common periwinkle</name>
    <dbReference type="NCBI Taxonomy" id="31216"/>
    <lineage>
        <taxon>Eukaryota</taxon>
        <taxon>Metazoa</taxon>
        <taxon>Spiralia</taxon>
        <taxon>Lophotrochozoa</taxon>
        <taxon>Mollusca</taxon>
        <taxon>Gastropoda</taxon>
        <taxon>Caenogastropoda</taxon>
        <taxon>Littorinimorpha</taxon>
        <taxon>Littorinoidea</taxon>
        <taxon>Littorinidae</taxon>
        <taxon>Littorina</taxon>
    </lineage>
</organism>
<proteinExistence type="evidence at transcript level"/>
<dbReference type="PROSITE" id="PS51406">
    <property type="entry name" value="FIBRINOGEN_C_2"/>
    <property type="match status" value="1"/>
</dbReference>
<keyword evidence="2" id="KW-0964">Secreted</keyword>
<feature type="compositionally biased region" description="Basic residues" evidence="5">
    <location>
        <begin position="458"/>
        <end position="479"/>
    </location>
</feature>
<sequence length="479" mass="55193">MAFFTNLSTLYLLTLVLPLILAASTSPNDVLSSTLEVARTSSLSSDNNKHGKTNNNNETATTNVETKRQRRRNRRCKCLKRFTKEVSQMIDERLEDFENKYLLHLNNDKEQSLAMQNEASSTTSRIQSIDKLLLRLNTDVVQTKEALSMMNSNLDVLRYELNHTRGDVRQLNVSFKDLDVAVANLTRFVSRVERMIPQGLTSPGPGGAVVSDPPKENYPRNCDEVFKQGGMQFQGDYYIMIKPDGVAHPFKVLCKIYNNSGWTVIQKRQDGSVDFFRTWEEYRTGFGSLEGEFWLGNNYIHHLSVQEPTMLRIEMTDWEGRTYFGEYDSFRIDNEKGLYRLHIGNYNGDAGDSLRSHWENHDGMPFSTKDRDNDGRYYDSCAEHFHGAWWFNNCFDSHLNGKYYHKGFHKNYFQRDGIQWNTIHMYSSLKSVHMMIKPAEAPVESEDDQKALAAGKKDRSRAKGKGKGRGASKKDRKRM</sequence>
<feature type="signal peptide" evidence="6">
    <location>
        <begin position="1"/>
        <end position="22"/>
    </location>
</feature>
<feature type="compositionally biased region" description="Low complexity" evidence="5">
    <location>
        <begin position="53"/>
        <end position="64"/>
    </location>
</feature>
<dbReference type="InterPro" id="IPR037579">
    <property type="entry name" value="FIB_ANG-like"/>
</dbReference>
<evidence type="ECO:0000256" key="4">
    <source>
        <dbReference type="ARBA" id="ARBA00023180"/>
    </source>
</evidence>
<accession>A0A411DEQ4</accession>
<dbReference type="SMART" id="SM00186">
    <property type="entry name" value="FBG"/>
    <property type="match status" value="1"/>
</dbReference>
<gene>
    <name evidence="8" type="primary">FReDC2-1</name>
</gene>
<dbReference type="GO" id="GO:0030674">
    <property type="term" value="F:protein-macromolecule adaptor activity"/>
    <property type="evidence" value="ECO:0007669"/>
    <property type="project" value="TreeGrafter"/>
</dbReference>
<evidence type="ECO:0000256" key="3">
    <source>
        <dbReference type="ARBA" id="ARBA00023157"/>
    </source>
</evidence>
<dbReference type="GO" id="GO:0034116">
    <property type="term" value="P:positive regulation of heterotypic cell-cell adhesion"/>
    <property type="evidence" value="ECO:0007669"/>
    <property type="project" value="TreeGrafter"/>
</dbReference>